<accession>A0A0F9W3P0</accession>
<proteinExistence type="predicted"/>
<sequence>MAHSPKTAAVLTLALPLLTAGTTLSADTKYSGHELIRGLYIAADAQSGPVAQDYFIAREMLYLEKDDGTKVFITQYDFSLMWNVRPYLYDSDFPSGARSTFENGHADPTSFGTATASMYEQLKEHLPDLYAEVASPISDTGGNSFGPPEVVIIRASEDYDKLLLCNQMGNDFYEGQDSFFKDPNGPDCQLYESTPSLGNLVAEKSTMELMQYDFDQDIGAIVSSIGVSGDQIRISVTGFDRQTKRMQKGFNGWADWMERSQSIGTSSKPKVTCNAPASSAGALSELVPGSVLMVRASVVSLDAGAAVFDCTPV</sequence>
<gene>
    <name evidence="1" type="ORF">LCGC14_0408240</name>
</gene>
<comment type="caution">
    <text evidence="1">The sequence shown here is derived from an EMBL/GenBank/DDBJ whole genome shotgun (WGS) entry which is preliminary data.</text>
</comment>
<dbReference type="EMBL" id="LAZR01000357">
    <property type="protein sequence ID" value="KKN72683.1"/>
    <property type="molecule type" value="Genomic_DNA"/>
</dbReference>
<protein>
    <submittedName>
        <fullName evidence="1">Uncharacterized protein</fullName>
    </submittedName>
</protein>
<name>A0A0F9W3P0_9ZZZZ</name>
<dbReference type="AlphaFoldDB" id="A0A0F9W3P0"/>
<evidence type="ECO:0000313" key="1">
    <source>
        <dbReference type="EMBL" id="KKN72683.1"/>
    </source>
</evidence>
<reference evidence="1" key="1">
    <citation type="journal article" date="2015" name="Nature">
        <title>Complex archaea that bridge the gap between prokaryotes and eukaryotes.</title>
        <authorList>
            <person name="Spang A."/>
            <person name="Saw J.H."/>
            <person name="Jorgensen S.L."/>
            <person name="Zaremba-Niedzwiedzka K."/>
            <person name="Martijn J."/>
            <person name="Lind A.E."/>
            <person name="van Eijk R."/>
            <person name="Schleper C."/>
            <person name="Guy L."/>
            <person name="Ettema T.J."/>
        </authorList>
    </citation>
    <scope>NUCLEOTIDE SEQUENCE</scope>
</reference>
<organism evidence="1">
    <name type="scientific">marine sediment metagenome</name>
    <dbReference type="NCBI Taxonomy" id="412755"/>
    <lineage>
        <taxon>unclassified sequences</taxon>
        <taxon>metagenomes</taxon>
        <taxon>ecological metagenomes</taxon>
    </lineage>
</organism>